<comment type="caution">
    <text evidence="5">The sequence shown here is derived from an EMBL/GenBank/DDBJ whole genome shotgun (WGS) entry which is preliminary data.</text>
</comment>
<evidence type="ECO:0000313" key="6">
    <source>
        <dbReference type="Proteomes" id="UP001174694"/>
    </source>
</evidence>
<dbReference type="Pfam" id="PF05186">
    <property type="entry name" value="Dpy-30"/>
    <property type="match status" value="1"/>
</dbReference>
<accession>A0AA38RIS7</accession>
<gene>
    <name evidence="5" type="ORF">NKR23_g8852</name>
</gene>
<feature type="compositionally biased region" description="Low complexity" evidence="4">
    <location>
        <begin position="46"/>
        <end position="65"/>
    </location>
</feature>
<dbReference type="InterPro" id="IPR007858">
    <property type="entry name" value="Dpy-30_motif"/>
</dbReference>
<dbReference type="EMBL" id="JANBVO010000032">
    <property type="protein sequence ID" value="KAJ9137844.1"/>
    <property type="molecule type" value="Genomic_DNA"/>
</dbReference>
<dbReference type="InterPro" id="IPR049629">
    <property type="entry name" value="DPY30_SDC1_DD"/>
</dbReference>
<keyword evidence="3" id="KW-0539">Nucleus</keyword>
<feature type="region of interest" description="Disordered" evidence="4">
    <location>
        <begin position="1"/>
        <end position="155"/>
    </location>
</feature>
<evidence type="ECO:0000256" key="1">
    <source>
        <dbReference type="ARBA" id="ARBA00004123"/>
    </source>
</evidence>
<evidence type="ECO:0000313" key="5">
    <source>
        <dbReference type="EMBL" id="KAJ9137844.1"/>
    </source>
</evidence>
<evidence type="ECO:0000256" key="2">
    <source>
        <dbReference type="ARBA" id="ARBA00010849"/>
    </source>
</evidence>
<feature type="compositionally biased region" description="Polar residues" evidence="4">
    <location>
        <begin position="1"/>
        <end position="10"/>
    </location>
</feature>
<evidence type="ECO:0000256" key="3">
    <source>
        <dbReference type="ARBA" id="ARBA00023242"/>
    </source>
</evidence>
<evidence type="ECO:0000256" key="4">
    <source>
        <dbReference type="SAM" id="MobiDB-lite"/>
    </source>
</evidence>
<dbReference type="Proteomes" id="UP001174694">
    <property type="component" value="Unassembled WGS sequence"/>
</dbReference>
<organism evidence="5 6">
    <name type="scientific">Pleurostoma richardsiae</name>
    <dbReference type="NCBI Taxonomy" id="41990"/>
    <lineage>
        <taxon>Eukaryota</taxon>
        <taxon>Fungi</taxon>
        <taxon>Dikarya</taxon>
        <taxon>Ascomycota</taxon>
        <taxon>Pezizomycotina</taxon>
        <taxon>Sordariomycetes</taxon>
        <taxon>Sordariomycetidae</taxon>
        <taxon>Calosphaeriales</taxon>
        <taxon>Pleurostomataceae</taxon>
        <taxon>Pleurostoma</taxon>
    </lineage>
</organism>
<reference evidence="5" key="1">
    <citation type="submission" date="2022-07" db="EMBL/GenBank/DDBJ databases">
        <title>Fungi with potential for degradation of polypropylene.</title>
        <authorList>
            <person name="Gostincar C."/>
        </authorList>
    </citation>
    <scope>NUCLEOTIDE SEQUENCE</scope>
    <source>
        <strain evidence="5">EXF-13308</strain>
    </source>
</reference>
<dbReference type="Gene3D" id="1.20.890.10">
    <property type="entry name" value="cAMP-dependent protein kinase regulatory subunit, dimerization-anchoring domain"/>
    <property type="match status" value="1"/>
</dbReference>
<sequence length="193" mass="19624">MPDNDQATEQSSSADAPRASADGTGAGAPSSEAYLVSSKSENGRLAAQQFARESAAAHEQQQQSSKDTLMTDAPAESAASPAPIPRTSTPVNAPSPLPGGSGGRGGTTPLRHTNGEGAGPGSRAASAHPEGSGFTMPAEAGPHGAPVRQYLNGNVTGPLLEGMKMIAKEQPKDPLRVLGQFLIDRSKELESSN</sequence>
<dbReference type="GO" id="GO:0005634">
    <property type="term" value="C:nucleus"/>
    <property type="evidence" value="ECO:0007669"/>
    <property type="project" value="UniProtKB-SubCell"/>
</dbReference>
<feature type="compositionally biased region" description="Low complexity" evidence="4">
    <location>
        <begin position="11"/>
        <end position="22"/>
    </location>
</feature>
<protein>
    <submittedName>
        <fullName evidence="5">Uncharacterized protein</fullName>
    </submittedName>
</protein>
<proteinExistence type="inferred from homology"/>
<name>A0AA38RIS7_9PEZI</name>
<dbReference type="AlphaFoldDB" id="A0AA38RIS7"/>
<keyword evidence="6" id="KW-1185">Reference proteome</keyword>
<comment type="subcellular location">
    <subcellularLocation>
        <location evidence="1">Nucleus</location>
    </subcellularLocation>
</comment>
<comment type="similarity">
    <text evidence="2">Belongs to the dpy-30 family.</text>
</comment>
<dbReference type="CDD" id="cd22965">
    <property type="entry name" value="DD_DPY30_SDC1"/>
    <property type="match status" value="1"/>
</dbReference>